<reference evidence="3" key="1">
    <citation type="submission" date="2015-06" db="EMBL/GenBank/DDBJ databases">
        <authorList>
            <person name="Joergensen T."/>
        </authorList>
    </citation>
    <scope>NUCLEOTIDE SEQUENCE</scope>
    <source>
        <plasmid evidence="3">pRGRH1866</plasmid>
    </source>
</reference>
<geneLocation type="plasmid" evidence="3">
    <name>pRGRH1866</name>
</geneLocation>
<dbReference type="EMBL" id="LN854358">
    <property type="protein sequence ID" value="CRY98174.1"/>
    <property type="molecule type" value="Genomic_DNA"/>
</dbReference>
<name>A0A0H5Q9Y2_9ZZZZ</name>
<feature type="compositionally biased region" description="Basic and acidic residues" evidence="2">
    <location>
        <begin position="493"/>
        <end position="504"/>
    </location>
</feature>
<keyword evidence="3" id="KW-0614">Plasmid</keyword>
<sequence length="504" mass="57325">MSTTYVQALPDVRGRMSYTEFGEGKRRRDHLQNGTDRIAAQMGDMPSRGEFIAYCNGLHAVHPNMVNEGYELRVSWALDELNPGNPDDVQRGMEHAYLLCHELAPDSPCWVTMHVDGEGGCVHAHATIANHDCRTGQVINKEDTSLFAPRVQAVNDELSREWGLSVIGADKDKSMWAEKRDSFEYGSFDRHLGDAVARARDEASDMDDFKQRLAFAGVTLNETSKVDKKTGEKSVGWSYRMRDEWGSKRRTRKRRASNLADDLTKEGVERFFEEKQEQQAREELKAAPAPKQDSQMVGMEDTQQDSPAQHDFDMYEPSESDVKDMASDLKNVYARRRKSEGMPIAGEQYEALANAENDPEDALAQLRADAERARREFRDSKEARDALKGACPSLAMGFGLYTLASRTGTDPVSRMMSDMMARMFRMMMLQFMEDQRRRMQEDAERRLYESRGNMWDAEKRLKAAEQALDNEAARTVKHRGVTPKMQQTAEATECVRDEDKHLGE</sequence>
<feature type="compositionally biased region" description="Basic and acidic residues" evidence="2">
    <location>
        <begin position="274"/>
        <end position="285"/>
    </location>
</feature>
<reference evidence="3" key="2">
    <citation type="submission" date="2015-07" db="EMBL/GenBank/DDBJ databases">
        <title>Plasmids, circular viruses and viroids from rat gut.</title>
        <authorList>
            <person name="Jorgensen T.J."/>
            <person name="Hansen M.A."/>
            <person name="Xu Z."/>
            <person name="Tabak M.A."/>
            <person name="Sorensen S.J."/>
            <person name="Hansen L.H."/>
        </authorList>
    </citation>
    <scope>NUCLEOTIDE SEQUENCE</scope>
    <source>
        <plasmid evidence="3">pRGRH1866</plasmid>
    </source>
</reference>
<evidence type="ECO:0000256" key="2">
    <source>
        <dbReference type="SAM" id="MobiDB-lite"/>
    </source>
</evidence>
<dbReference type="AlphaFoldDB" id="A0A0H5Q9Y2"/>
<feature type="region of interest" description="Disordered" evidence="2">
    <location>
        <begin position="274"/>
        <end position="299"/>
    </location>
</feature>
<accession>A0A0H5Q9Y2</accession>
<proteinExistence type="predicted"/>
<evidence type="ECO:0000256" key="1">
    <source>
        <dbReference type="SAM" id="Coils"/>
    </source>
</evidence>
<protein>
    <recommendedName>
        <fullName evidence="4">Relaxase</fullName>
    </recommendedName>
</protein>
<evidence type="ECO:0000313" key="3">
    <source>
        <dbReference type="EMBL" id="CRY98174.1"/>
    </source>
</evidence>
<organism evidence="3">
    <name type="scientific">uncultured prokaryote</name>
    <dbReference type="NCBI Taxonomy" id="198431"/>
    <lineage>
        <taxon>unclassified sequences</taxon>
        <taxon>environmental samples</taxon>
    </lineage>
</organism>
<feature type="coiled-coil region" evidence="1">
    <location>
        <begin position="363"/>
        <end position="390"/>
    </location>
</feature>
<evidence type="ECO:0008006" key="4">
    <source>
        <dbReference type="Google" id="ProtNLM"/>
    </source>
</evidence>
<feature type="region of interest" description="Disordered" evidence="2">
    <location>
        <begin position="469"/>
        <end position="504"/>
    </location>
</feature>
<keyword evidence="1" id="KW-0175">Coiled coil</keyword>